<gene>
    <name evidence="2" type="ORF">A2815_02375</name>
</gene>
<name>A0A1G2FB57_9BACT</name>
<dbReference type="AlphaFoldDB" id="A0A1G2FB57"/>
<evidence type="ECO:0000313" key="3">
    <source>
        <dbReference type="Proteomes" id="UP000176974"/>
    </source>
</evidence>
<protein>
    <recommendedName>
        <fullName evidence="4">Type 4a pilus biogenesis protein PilO</fullName>
    </recommendedName>
</protein>
<dbReference type="EMBL" id="MHMY01000012">
    <property type="protein sequence ID" value="OGZ35314.1"/>
    <property type="molecule type" value="Genomic_DNA"/>
</dbReference>
<sequence length="180" mass="20890">MRFLNLKRPPLFFLVGIIILAIIVYFLILPLVNKIKTASQKYLSNQEALLKLEKRGMIITSLRKSYQEKETDLAKIKEVFLAPEKTVGFISNLENIAVRTENKFEIQTAEPLVKKEREEFPSLNFRISLEGSFNNLLKFIAHLENSPYPPYRLISLEDLTIKKLKAGEVQSNFNIKIYTR</sequence>
<dbReference type="GO" id="GO:0043683">
    <property type="term" value="P:type IV pilus assembly"/>
    <property type="evidence" value="ECO:0007669"/>
    <property type="project" value="InterPro"/>
</dbReference>
<dbReference type="InterPro" id="IPR014717">
    <property type="entry name" value="Transl_elong_EF1B/ribsomal_bS6"/>
</dbReference>
<dbReference type="Proteomes" id="UP000176974">
    <property type="component" value="Unassembled WGS sequence"/>
</dbReference>
<keyword evidence="1" id="KW-1133">Transmembrane helix</keyword>
<dbReference type="Gene3D" id="3.30.70.60">
    <property type="match status" value="1"/>
</dbReference>
<evidence type="ECO:0000256" key="1">
    <source>
        <dbReference type="SAM" id="Phobius"/>
    </source>
</evidence>
<dbReference type="Pfam" id="PF04350">
    <property type="entry name" value="PilO"/>
    <property type="match status" value="1"/>
</dbReference>
<proteinExistence type="predicted"/>
<comment type="caution">
    <text evidence="2">The sequence shown here is derived from an EMBL/GenBank/DDBJ whole genome shotgun (WGS) entry which is preliminary data.</text>
</comment>
<evidence type="ECO:0000313" key="2">
    <source>
        <dbReference type="EMBL" id="OGZ35314.1"/>
    </source>
</evidence>
<evidence type="ECO:0008006" key="4">
    <source>
        <dbReference type="Google" id="ProtNLM"/>
    </source>
</evidence>
<keyword evidence="1" id="KW-0812">Transmembrane</keyword>
<dbReference type="InterPro" id="IPR007445">
    <property type="entry name" value="PilO"/>
</dbReference>
<keyword evidence="1" id="KW-0472">Membrane</keyword>
<reference evidence="2 3" key="1">
    <citation type="journal article" date="2016" name="Nat. Commun.">
        <title>Thousands of microbial genomes shed light on interconnected biogeochemical processes in an aquifer system.</title>
        <authorList>
            <person name="Anantharaman K."/>
            <person name="Brown C.T."/>
            <person name="Hug L.A."/>
            <person name="Sharon I."/>
            <person name="Castelle C.J."/>
            <person name="Probst A.J."/>
            <person name="Thomas B.C."/>
            <person name="Singh A."/>
            <person name="Wilkins M.J."/>
            <person name="Karaoz U."/>
            <person name="Brodie E.L."/>
            <person name="Williams K.H."/>
            <person name="Hubbard S.S."/>
            <person name="Banfield J.F."/>
        </authorList>
    </citation>
    <scope>NUCLEOTIDE SEQUENCE [LARGE SCALE GENOMIC DNA]</scope>
</reference>
<feature type="transmembrane region" description="Helical" evidence="1">
    <location>
        <begin position="12"/>
        <end position="32"/>
    </location>
</feature>
<dbReference type="GO" id="GO:0043107">
    <property type="term" value="P:type IV pilus-dependent motility"/>
    <property type="evidence" value="ECO:0007669"/>
    <property type="project" value="InterPro"/>
</dbReference>
<organism evidence="2 3">
    <name type="scientific">Candidatus Portnoybacteria bacterium RIFCSPHIGHO2_01_FULL_40_12b</name>
    <dbReference type="NCBI Taxonomy" id="1801994"/>
    <lineage>
        <taxon>Bacteria</taxon>
        <taxon>Candidatus Portnoyibacteriota</taxon>
    </lineage>
</organism>
<accession>A0A1G2FB57</accession>